<evidence type="ECO:0000313" key="1">
    <source>
        <dbReference type="EMBL" id="MCI4659759.1"/>
    </source>
</evidence>
<comment type="caution">
    <text evidence="1">The sequence shown here is derived from an EMBL/GenBank/DDBJ whole genome shotgun (WGS) entry which is preliminary data.</text>
</comment>
<gene>
    <name evidence="1" type="ORF">MQH31_18285</name>
</gene>
<proteinExistence type="predicted"/>
<evidence type="ECO:0000313" key="2">
    <source>
        <dbReference type="Proteomes" id="UP001165341"/>
    </source>
</evidence>
<dbReference type="RefSeq" id="WP_243013250.1">
    <property type="nucleotide sequence ID" value="NZ_JALGAR010000006.1"/>
</dbReference>
<dbReference type="Proteomes" id="UP001165341">
    <property type="component" value="Unassembled WGS sequence"/>
</dbReference>
<accession>A0AA41QZ57</accession>
<organism evidence="1 2">
    <name type="scientific">Cryobacterium zhongshanensis</name>
    <dbReference type="NCBI Taxonomy" id="2928153"/>
    <lineage>
        <taxon>Bacteria</taxon>
        <taxon>Bacillati</taxon>
        <taxon>Actinomycetota</taxon>
        <taxon>Actinomycetes</taxon>
        <taxon>Micrococcales</taxon>
        <taxon>Microbacteriaceae</taxon>
        <taxon>Cryobacterium</taxon>
    </lineage>
</organism>
<sequence>MPEQTTPLAPPASAAARLAVQIADITARAKAEAQIEIGPAEVELAAARDDVVRAEARLVRAVASVRELQDLLGDVATCDVIMTQDEVDSHNVEIQYDERVDPMVFGHSLNSNP</sequence>
<dbReference type="AlphaFoldDB" id="A0AA41QZ57"/>
<protein>
    <submittedName>
        <fullName evidence="1">Uncharacterized protein</fullName>
    </submittedName>
</protein>
<dbReference type="EMBL" id="JALGAR010000006">
    <property type="protein sequence ID" value="MCI4659759.1"/>
    <property type="molecule type" value="Genomic_DNA"/>
</dbReference>
<keyword evidence="2" id="KW-1185">Reference proteome</keyword>
<reference evidence="1" key="1">
    <citation type="submission" date="2022-03" db="EMBL/GenBank/DDBJ databases">
        <title>Cryobacterium sp. nov. strain ZS14-85, isolated from Antarctic soil.</title>
        <authorList>
            <person name="Li J."/>
            <person name="Niu G."/>
        </authorList>
    </citation>
    <scope>NUCLEOTIDE SEQUENCE</scope>
    <source>
        <strain evidence="1">ZS14-85</strain>
    </source>
</reference>
<name>A0AA41QZ57_9MICO</name>